<dbReference type="PANTHER" id="PTHR34861">
    <property type="match status" value="1"/>
</dbReference>
<evidence type="ECO:0000313" key="3">
    <source>
        <dbReference type="Proteomes" id="UP000574317"/>
    </source>
</evidence>
<dbReference type="EMBL" id="JAAOAO010000212">
    <property type="protein sequence ID" value="KAF5556056.1"/>
    <property type="molecule type" value="Genomic_DNA"/>
</dbReference>
<dbReference type="PANTHER" id="PTHR34861:SF11">
    <property type="entry name" value="CYCLASE"/>
    <property type="match status" value="1"/>
</dbReference>
<gene>
    <name evidence="2" type="ORF">FNAPI_5847</name>
</gene>
<organism evidence="2 3">
    <name type="scientific">Fusarium napiforme</name>
    <dbReference type="NCBI Taxonomy" id="42672"/>
    <lineage>
        <taxon>Eukaryota</taxon>
        <taxon>Fungi</taxon>
        <taxon>Dikarya</taxon>
        <taxon>Ascomycota</taxon>
        <taxon>Pezizomycotina</taxon>
        <taxon>Sordariomycetes</taxon>
        <taxon>Hypocreomycetidae</taxon>
        <taxon>Hypocreales</taxon>
        <taxon>Nectriaceae</taxon>
        <taxon>Fusarium</taxon>
        <taxon>Fusarium fujikuroi species complex</taxon>
    </lineage>
</organism>
<dbReference type="Gene3D" id="3.50.30.50">
    <property type="entry name" value="Putative cyclase"/>
    <property type="match status" value="1"/>
</dbReference>
<dbReference type="InterPro" id="IPR007325">
    <property type="entry name" value="KFase/CYL"/>
</dbReference>
<dbReference type="Pfam" id="PF04199">
    <property type="entry name" value="Cyclase"/>
    <property type="match status" value="1"/>
</dbReference>
<keyword evidence="3" id="KW-1185">Reference proteome</keyword>
<evidence type="ECO:0000313" key="2">
    <source>
        <dbReference type="EMBL" id="KAF5556056.1"/>
    </source>
</evidence>
<name>A0A8H5N769_9HYPO</name>
<dbReference type="GO" id="GO:0004061">
    <property type="term" value="F:arylformamidase activity"/>
    <property type="evidence" value="ECO:0007669"/>
    <property type="project" value="InterPro"/>
</dbReference>
<dbReference type="AlphaFoldDB" id="A0A8H5N769"/>
<evidence type="ECO:0000256" key="1">
    <source>
        <dbReference type="ARBA" id="ARBA00007865"/>
    </source>
</evidence>
<dbReference type="InterPro" id="IPR037175">
    <property type="entry name" value="KFase_sf"/>
</dbReference>
<reference evidence="2 3" key="1">
    <citation type="submission" date="2020-05" db="EMBL/GenBank/DDBJ databases">
        <title>Identification and distribution of gene clusters putatively required for synthesis of sphingolipid metabolism inhibitors in phylogenetically diverse species of the filamentous fungus Fusarium.</title>
        <authorList>
            <person name="Kim H.-S."/>
            <person name="Busman M."/>
            <person name="Brown D.W."/>
            <person name="Divon H."/>
            <person name="Uhlig S."/>
            <person name="Proctor R.H."/>
        </authorList>
    </citation>
    <scope>NUCLEOTIDE SEQUENCE [LARGE SCALE GENOMIC DNA]</scope>
    <source>
        <strain evidence="2 3">NRRL 25196</strain>
    </source>
</reference>
<sequence length="297" mass="32533">MKQQRPPFKSLPLGADDPPFSAWGLYGPNDALGTLNLLTAENTLRAAQTEIKTGDRVSLDPPLDVLLQPTSNRSPLKHSIYRRGSNRPVHDDIVEFNTQMGAQWDGFRHLTYLDGSSFYGGVSLESVSGARADPAVLGTDAWVEHGSIAARGVLLDYFAYAESKGIKYQLVGKGASYSISLGELRDCAAWQKVNIRQGDILFVRSGFWVGYHALSDEDKIAFGQMSPETWVGVETCREMAEWLWDSGIVAGAGDAPGWERIPNYNSPPEAGLKGYTLHEIMLGGWGMPIGLSNRRDV</sequence>
<protein>
    <submittedName>
        <fullName evidence="2">Cyclase</fullName>
    </submittedName>
</protein>
<dbReference type="GO" id="GO:0019441">
    <property type="term" value="P:L-tryptophan catabolic process to kynurenine"/>
    <property type="evidence" value="ECO:0007669"/>
    <property type="project" value="InterPro"/>
</dbReference>
<comment type="similarity">
    <text evidence="1">Belongs to the Cyclase 1 superfamily.</text>
</comment>
<comment type="caution">
    <text evidence="2">The sequence shown here is derived from an EMBL/GenBank/DDBJ whole genome shotgun (WGS) entry which is preliminary data.</text>
</comment>
<dbReference type="Proteomes" id="UP000574317">
    <property type="component" value="Unassembled WGS sequence"/>
</dbReference>
<accession>A0A8H5N769</accession>
<proteinExistence type="inferred from homology"/>